<reference evidence="3" key="1">
    <citation type="journal article" date="2019" name="Int. J. Syst. Evol. Microbiol.">
        <title>The Global Catalogue of Microorganisms (GCM) 10K type strain sequencing project: providing services to taxonomists for standard genome sequencing and annotation.</title>
        <authorList>
            <consortium name="The Broad Institute Genomics Platform"/>
            <consortium name="The Broad Institute Genome Sequencing Center for Infectious Disease"/>
            <person name="Wu L."/>
            <person name="Ma J."/>
        </authorList>
    </citation>
    <scope>NUCLEOTIDE SEQUENCE [LARGE SCALE GENOMIC DNA]</scope>
    <source>
        <strain evidence="3">CGMCC 4.1437</strain>
    </source>
</reference>
<sequence>MTTSQPPALLLHWRGEFGDRELDALHTAAFGGGDGGGGGDEVDRDPAPWRARLERHSLGWVCARSAPDGSLLGFVNLAWDGGAHAFLLDTAVHPDAQRRGLGTRLVAAAADGARAAGCDWLHVDYEPHLRGYYQDACGFRPTDAGLLAL</sequence>
<dbReference type="RefSeq" id="WP_380223098.1">
    <property type="nucleotide sequence ID" value="NZ_JBHSOF010000001.1"/>
</dbReference>
<dbReference type="Proteomes" id="UP001595975">
    <property type="component" value="Unassembled WGS sequence"/>
</dbReference>
<comment type="caution">
    <text evidence="2">The sequence shown here is derived from an EMBL/GenBank/DDBJ whole genome shotgun (WGS) entry which is preliminary data.</text>
</comment>
<dbReference type="CDD" id="cd04301">
    <property type="entry name" value="NAT_SF"/>
    <property type="match status" value="1"/>
</dbReference>
<protein>
    <submittedName>
        <fullName evidence="2">GNAT family N-acetyltransferase</fullName>
    </submittedName>
</protein>
<evidence type="ECO:0000313" key="2">
    <source>
        <dbReference type="EMBL" id="MFC5661539.1"/>
    </source>
</evidence>
<dbReference type="Gene3D" id="3.40.630.30">
    <property type="match status" value="1"/>
</dbReference>
<dbReference type="InterPro" id="IPR000182">
    <property type="entry name" value="GNAT_dom"/>
</dbReference>
<feature type="domain" description="N-acetyltransferase" evidence="1">
    <location>
        <begin position="1"/>
        <end position="149"/>
    </location>
</feature>
<dbReference type="EMBL" id="JBHSOF010000001">
    <property type="protein sequence ID" value="MFC5661539.1"/>
    <property type="molecule type" value="Genomic_DNA"/>
</dbReference>
<evidence type="ECO:0000313" key="3">
    <source>
        <dbReference type="Proteomes" id="UP001595975"/>
    </source>
</evidence>
<gene>
    <name evidence="2" type="ORF">ACFP3U_00930</name>
</gene>
<evidence type="ECO:0000259" key="1">
    <source>
        <dbReference type="PROSITE" id="PS51186"/>
    </source>
</evidence>
<name>A0ABW0WX93_9ACTN</name>
<dbReference type="SUPFAM" id="SSF55729">
    <property type="entry name" value="Acyl-CoA N-acyltransferases (Nat)"/>
    <property type="match status" value="1"/>
</dbReference>
<organism evidence="2 3">
    <name type="scientific">Kitasatospora misakiensis</name>
    <dbReference type="NCBI Taxonomy" id="67330"/>
    <lineage>
        <taxon>Bacteria</taxon>
        <taxon>Bacillati</taxon>
        <taxon>Actinomycetota</taxon>
        <taxon>Actinomycetes</taxon>
        <taxon>Kitasatosporales</taxon>
        <taxon>Streptomycetaceae</taxon>
        <taxon>Kitasatospora</taxon>
    </lineage>
</organism>
<accession>A0ABW0WX93</accession>
<dbReference type="Pfam" id="PF00583">
    <property type="entry name" value="Acetyltransf_1"/>
    <property type="match status" value="1"/>
</dbReference>
<keyword evidence="3" id="KW-1185">Reference proteome</keyword>
<proteinExistence type="predicted"/>
<dbReference type="PROSITE" id="PS51186">
    <property type="entry name" value="GNAT"/>
    <property type="match status" value="1"/>
</dbReference>
<dbReference type="InterPro" id="IPR016181">
    <property type="entry name" value="Acyl_CoA_acyltransferase"/>
</dbReference>